<evidence type="ECO:0000256" key="2">
    <source>
        <dbReference type="ARBA" id="ARBA00023002"/>
    </source>
</evidence>
<dbReference type="GO" id="GO:0006979">
    <property type="term" value="P:response to oxidative stress"/>
    <property type="evidence" value="ECO:0007669"/>
    <property type="project" value="TreeGrafter"/>
</dbReference>
<dbReference type="GO" id="GO:0005829">
    <property type="term" value="C:cytosol"/>
    <property type="evidence" value="ECO:0007669"/>
    <property type="project" value="TreeGrafter"/>
</dbReference>
<sequence>MCLRPGMKAPDFEAQAYVKGEVKNIKLSDYQGKWVVLCFYPADFTFV</sequence>
<evidence type="ECO:0000256" key="4">
    <source>
        <dbReference type="ARBA" id="ARBA00037420"/>
    </source>
</evidence>
<evidence type="ECO:0000313" key="6">
    <source>
        <dbReference type="EMBL" id="OAG28394.1"/>
    </source>
</evidence>
<dbReference type="GO" id="GO:0042744">
    <property type="term" value="P:hydrogen peroxide catabolic process"/>
    <property type="evidence" value="ECO:0007669"/>
    <property type="project" value="TreeGrafter"/>
</dbReference>
<dbReference type="GO" id="GO:0008379">
    <property type="term" value="F:thioredoxin peroxidase activity"/>
    <property type="evidence" value="ECO:0007669"/>
    <property type="project" value="TreeGrafter"/>
</dbReference>
<dbReference type="EMBL" id="LSFI01000006">
    <property type="protein sequence ID" value="OAG28394.1"/>
    <property type="molecule type" value="Genomic_DNA"/>
</dbReference>
<evidence type="ECO:0000259" key="5">
    <source>
        <dbReference type="Pfam" id="PF00578"/>
    </source>
</evidence>
<dbReference type="InterPro" id="IPR050217">
    <property type="entry name" value="Peroxiredoxin"/>
</dbReference>
<name>A0A177E8V4_9BACT</name>
<protein>
    <recommendedName>
        <fullName evidence="3">Thioredoxin peroxidase</fullName>
    </recommendedName>
</protein>
<evidence type="ECO:0000313" key="7">
    <source>
        <dbReference type="Proteomes" id="UP000076964"/>
    </source>
</evidence>
<dbReference type="Gene3D" id="3.40.30.10">
    <property type="entry name" value="Glutaredoxin"/>
    <property type="match status" value="1"/>
</dbReference>
<dbReference type="InterPro" id="IPR036249">
    <property type="entry name" value="Thioredoxin-like_sf"/>
</dbReference>
<dbReference type="GO" id="GO:0033554">
    <property type="term" value="P:cellular response to stress"/>
    <property type="evidence" value="ECO:0007669"/>
    <property type="project" value="TreeGrafter"/>
</dbReference>
<gene>
    <name evidence="6" type="ORF">TH606_02110</name>
</gene>
<reference evidence="6 7" key="1">
    <citation type="submission" date="2016-02" db="EMBL/GenBank/DDBJ databases">
        <title>Draft genome sequence of Thermodesulfatator sp. S606.</title>
        <authorList>
            <person name="Lai Q."/>
            <person name="Cao J."/>
            <person name="Dupont S."/>
            <person name="Shao Z."/>
            <person name="Jebbar M."/>
            <person name="Alain K."/>
        </authorList>
    </citation>
    <scope>NUCLEOTIDE SEQUENCE [LARGE SCALE GENOMIC DNA]</scope>
    <source>
        <strain evidence="6 7">S606</strain>
    </source>
</reference>
<accession>A0A177E8V4</accession>
<keyword evidence="2" id="KW-0560">Oxidoreductase</keyword>
<proteinExistence type="inferred from homology"/>
<dbReference type="InterPro" id="IPR000866">
    <property type="entry name" value="AhpC/TSA"/>
</dbReference>
<comment type="function">
    <text evidence="4">Thiol-specific peroxidase that catalyzes the reduction of hydrogen peroxide and organic hydroperoxides to water and alcohols, respectively. Plays a role in cell protection against oxidative stress by detoxifying peroxides.</text>
</comment>
<dbReference type="Pfam" id="PF00578">
    <property type="entry name" value="AhpC-TSA"/>
    <property type="match status" value="1"/>
</dbReference>
<evidence type="ECO:0000256" key="3">
    <source>
        <dbReference type="ARBA" id="ARBA00032824"/>
    </source>
</evidence>
<dbReference type="PANTHER" id="PTHR10681:SF128">
    <property type="entry name" value="THIOREDOXIN-DEPENDENT PEROXIDE REDUCTASE, MITOCHONDRIAL"/>
    <property type="match status" value="1"/>
</dbReference>
<evidence type="ECO:0000256" key="1">
    <source>
        <dbReference type="ARBA" id="ARBA00009796"/>
    </source>
</evidence>
<dbReference type="SUPFAM" id="SSF52833">
    <property type="entry name" value="Thioredoxin-like"/>
    <property type="match status" value="1"/>
</dbReference>
<dbReference type="AlphaFoldDB" id="A0A177E8V4"/>
<comment type="similarity">
    <text evidence="1">Belongs to the peroxiredoxin family. AhpC/Prx1 subfamily.</text>
</comment>
<keyword evidence="7" id="KW-1185">Reference proteome</keyword>
<feature type="domain" description="Alkyl hydroperoxide reductase subunit C/ Thiol specific antioxidant" evidence="5">
    <location>
        <begin position="6"/>
        <end position="47"/>
    </location>
</feature>
<organism evidence="6 7">
    <name type="scientific">Thermodesulfatator autotrophicus</name>
    <dbReference type="NCBI Taxonomy" id="1795632"/>
    <lineage>
        <taxon>Bacteria</taxon>
        <taxon>Pseudomonadati</taxon>
        <taxon>Thermodesulfobacteriota</taxon>
        <taxon>Thermodesulfobacteria</taxon>
        <taxon>Thermodesulfobacteriales</taxon>
        <taxon>Thermodesulfatatoraceae</taxon>
        <taxon>Thermodesulfatator</taxon>
    </lineage>
</organism>
<dbReference type="STRING" id="1795632.TH606_02110"/>
<comment type="caution">
    <text evidence="6">The sequence shown here is derived from an EMBL/GenBank/DDBJ whole genome shotgun (WGS) entry which is preliminary data.</text>
</comment>
<dbReference type="Proteomes" id="UP000076964">
    <property type="component" value="Unassembled WGS sequence"/>
</dbReference>
<dbReference type="PANTHER" id="PTHR10681">
    <property type="entry name" value="THIOREDOXIN PEROXIDASE"/>
    <property type="match status" value="1"/>
</dbReference>
<dbReference type="GO" id="GO:0045454">
    <property type="term" value="P:cell redox homeostasis"/>
    <property type="evidence" value="ECO:0007669"/>
    <property type="project" value="TreeGrafter"/>
</dbReference>